<dbReference type="RefSeq" id="WP_155618721.1">
    <property type="nucleotide sequence ID" value="NZ_WOAA01000020.1"/>
</dbReference>
<organism evidence="1 2">
    <name type="scientific">Paenibacillus campinasensis</name>
    <dbReference type="NCBI Taxonomy" id="66347"/>
    <lineage>
        <taxon>Bacteria</taxon>
        <taxon>Bacillati</taxon>
        <taxon>Bacillota</taxon>
        <taxon>Bacilli</taxon>
        <taxon>Bacillales</taxon>
        <taxon>Paenibacillaceae</taxon>
        <taxon>Paenibacillus</taxon>
    </lineage>
</organism>
<reference evidence="1 2" key="1">
    <citation type="submission" date="2019-11" db="EMBL/GenBank/DDBJ databases">
        <title>Draft genome sequences of five Paenibacillus species of dairy origin.</title>
        <authorList>
            <person name="Olajide A.M."/>
            <person name="Chen S."/>
            <person name="Lapointe G."/>
        </authorList>
    </citation>
    <scope>NUCLEOTIDE SEQUENCE [LARGE SCALE GENOMIC DNA]</scope>
    <source>
        <strain evidence="1 2">3CS1</strain>
    </source>
</reference>
<comment type="caution">
    <text evidence="1">The sequence shown here is derived from an EMBL/GenBank/DDBJ whole genome shotgun (WGS) entry which is preliminary data.</text>
</comment>
<dbReference type="EMBL" id="WOAA01000020">
    <property type="protein sequence ID" value="MUG68044.1"/>
    <property type="molecule type" value="Genomic_DNA"/>
</dbReference>
<protein>
    <submittedName>
        <fullName evidence="1">Uncharacterized protein</fullName>
    </submittedName>
</protein>
<evidence type="ECO:0000313" key="1">
    <source>
        <dbReference type="EMBL" id="MUG68044.1"/>
    </source>
</evidence>
<keyword evidence="2" id="KW-1185">Reference proteome</keyword>
<evidence type="ECO:0000313" key="2">
    <source>
        <dbReference type="Proteomes" id="UP000435177"/>
    </source>
</evidence>
<proteinExistence type="predicted"/>
<sequence>MMSNTYANHRIPEASLQFTGVNGTYFNESAFFFYHKRSSGNNRDQILYTRVRLKPQKDKEVLECLEANGIAYDKLGYNVNGHREISNLASVVHLGILYVFWTEDGHIHYVTSTDGKAWSPSVQLPYSFIRRTQFAALSVHGRLILLGAHHANSENRIGIVYQDDNGVWRIDANTAWKNVKHVCACAYAHPGGYFDIMVGVVTTNANLWTAIFRSDIGVNPGTGSGLRQIADKHHEEQDGRVDFLAIEAGTVEDGVQDPSVQLFINGWHRPHSWAGYKNNQMKTYNILTGEWSKVFTRTHGHTKYPTWVYMGAFQYFVPIGTNGEMRQEIWLYMNYNDENFVKQGGSNLVLCRYKSDVMRFVNREEEKVKDDFRALVGVIEGAPPYVTNGSTRSEYGSTFYYGRSSTEQIAISTRFQMGSYMQAGPSLPVGAEASVKFSAQQADHSSEISEITRHIDKTIVPIPGENSVTYVYLTPHIVRTTYELYDWKMQKPFGVRTYVFHTSKADIDFDVLPILHTYVNQPNTHDYTTFLQRFPSVPHYADVKQSLALDVSWVPGETSAFFEKKTSSVNITSSTVSGEITAGYSGILSMGGNTSFEYELSHSSEVAEKIGVKLDYPYPRAGHPGDVRKLILRMLMLVPDAEQIDSCYWIPKDKQNQRPWCVAWSIQEVKLQESSD</sequence>
<name>A0ABW9T730_9BACL</name>
<gene>
    <name evidence="1" type="ORF">GNP94_18845</name>
</gene>
<dbReference type="Proteomes" id="UP000435177">
    <property type="component" value="Unassembled WGS sequence"/>
</dbReference>
<dbReference type="SUPFAM" id="SSF89372">
    <property type="entry name" value="Fucose-specific lectin"/>
    <property type="match status" value="1"/>
</dbReference>
<accession>A0ABW9T730</accession>